<evidence type="ECO:0000313" key="3">
    <source>
        <dbReference type="Proteomes" id="UP000244722"/>
    </source>
</evidence>
<proteinExistence type="predicted"/>
<dbReference type="Proteomes" id="UP000244722">
    <property type="component" value="Unassembled WGS sequence"/>
</dbReference>
<accession>A0A2T6ZIU9</accession>
<sequence length="289" mass="31706">MPNSRRTPNYPRDNNNAFNTTGSSNHNANAQNYNNNVFNRNNNHFNANTIFVVMNTSNEIEERSAREIARRISETLSPPFLAAPPNPDSILQEATIHQHQEWLQATTDELSLEGSPGATLERINAQGGRISGVLLTDSIQSPNMGMPAAPPISHTMPSAYLLPGSSLPSAIVPPMDDPEKETIIAVQVKAISLGKSPVFQISKWAMLPTAVHSYFFPYRLTKITLVDTPSFGNLMMSDYEVLAEISAWASSAYTKGRLLPYFLMKFANPVPGCVTSGPVIFKLGMLNNK</sequence>
<gene>
    <name evidence="2" type="ORF">B9Z19DRAFT_1131396</name>
</gene>
<comment type="caution">
    <text evidence="2">The sequence shown here is derived from an EMBL/GenBank/DDBJ whole genome shotgun (WGS) entry which is preliminary data.</text>
</comment>
<dbReference type="AlphaFoldDB" id="A0A2T6ZIU9"/>
<reference evidence="2 3" key="1">
    <citation type="submission" date="2017-04" db="EMBL/GenBank/DDBJ databases">
        <title>Draft genome sequence of Tuber borchii Vittad., a whitish edible truffle.</title>
        <authorList>
            <consortium name="DOE Joint Genome Institute"/>
            <person name="Murat C."/>
            <person name="Kuo A."/>
            <person name="Barry K.W."/>
            <person name="Clum A."/>
            <person name="Dockter R.B."/>
            <person name="Fauchery L."/>
            <person name="Iotti M."/>
            <person name="Kohler A."/>
            <person name="Labutti K."/>
            <person name="Lindquist E.A."/>
            <person name="Lipzen A."/>
            <person name="Ohm R.A."/>
            <person name="Wang M."/>
            <person name="Grigoriev I.V."/>
            <person name="Zambonelli A."/>
            <person name="Martin F.M."/>
        </authorList>
    </citation>
    <scope>NUCLEOTIDE SEQUENCE [LARGE SCALE GENOMIC DNA]</scope>
    <source>
        <strain evidence="2 3">Tbo3840</strain>
    </source>
</reference>
<feature type="compositionally biased region" description="Polar residues" evidence="1">
    <location>
        <begin position="1"/>
        <end position="24"/>
    </location>
</feature>
<name>A0A2T6ZIU9_TUBBO</name>
<feature type="region of interest" description="Disordered" evidence="1">
    <location>
        <begin position="1"/>
        <end position="35"/>
    </location>
</feature>
<keyword evidence="3" id="KW-1185">Reference proteome</keyword>
<feature type="compositionally biased region" description="Low complexity" evidence="1">
    <location>
        <begin position="25"/>
        <end position="35"/>
    </location>
</feature>
<organism evidence="2 3">
    <name type="scientific">Tuber borchii</name>
    <name type="common">White truffle</name>
    <dbReference type="NCBI Taxonomy" id="42251"/>
    <lineage>
        <taxon>Eukaryota</taxon>
        <taxon>Fungi</taxon>
        <taxon>Dikarya</taxon>
        <taxon>Ascomycota</taxon>
        <taxon>Pezizomycotina</taxon>
        <taxon>Pezizomycetes</taxon>
        <taxon>Pezizales</taxon>
        <taxon>Tuberaceae</taxon>
        <taxon>Tuber</taxon>
    </lineage>
</organism>
<evidence type="ECO:0000313" key="2">
    <source>
        <dbReference type="EMBL" id="PUU75420.1"/>
    </source>
</evidence>
<protein>
    <submittedName>
        <fullName evidence="2">Uncharacterized protein</fullName>
    </submittedName>
</protein>
<dbReference type="OrthoDB" id="8954335at2759"/>
<evidence type="ECO:0000256" key="1">
    <source>
        <dbReference type="SAM" id="MobiDB-lite"/>
    </source>
</evidence>
<dbReference type="EMBL" id="NESQ01000233">
    <property type="protein sequence ID" value="PUU75420.1"/>
    <property type="molecule type" value="Genomic_DNA"/>
</dbReference>